<evidence type="ECO:0008006" key="4">
    <source>
        <dbReference type="Google" id="ProtNLM"/>
    </source>
</evidence>
<feature type="transmembrane region" description="Helical" evidence="1">
    <location>
        <begin position="132"/>
        <end position="151"/>
    </location>
</feature>
<feature type="transmembrane region" description="Helical" evidence="1">
    <location>
        <begin position="104"/>
        <end position="125"/>
    </location>
</feature>
<name>A0AAV9GQ45_9PEZI</name>
<reference evidence="2" key="1">
    <citation type="journal article" date="2023" name="Mol. Phylogenet. Evol.">
        <title>Genome-scale phylogeny and comparative genomics of the fungal order Sordariales.</title>
        <authorList>
            <person name="Hensen N."/>
            <person name="Bonometti L."/>
            <person name="Westerberg I."/>
            <person name="Brannstrom I.O."/>
            <person name="Guillou S."/>
            <person name="Cros-Aarteil S."/>
            <person name="Calhoun S."/>
            <person name="Haridas S."/>
            <person name="Kuo A."/>
            <person name="Mondo S."/>
            <person name="Pangilinan J."/>
            <person name="Riley R."/>
            <person name="LaButti K."/>
            <person name="Andreopoulos B."/>
            <person name="Lipzen A."/>
            <person name="Chen C."/>
            <person name="Yan M."/>
            <person name="Daum C."/>
            <person name="Ng V."/>
            <person name="Clum A."/>
            <person name="Steindorff A."/>
            <person name="Ohm R.A."/>
            <person name="Martin F."/>
            <person name="Silar P."/>
            <person name="Natvig D.O."/>
            <person name="Lalanne C."/>
            <person name="Gautier V."/>
            <person name="Ament-Velasquez S.L."/>
            <person name="Kruys A."/>
            <person name="Hutchinson M.I."/>
            <person name="Powell A.J."/>
            <person name="Barry K."/>
            <person name="Miller A.N."/>
            <person name="Grigoriev I.V."/>
            <person name="Debuchy R."/>
            <person name="Gladieux P."/>
            <person name="Hiltunen Thoren M."/>
            <person name="Johannesson H."/>
        </authorList>
    </citation>
    <scope>NUCLEOTIDE SEQUENCE</scope>
    <source>
        <strain evidence="2">PSN243</strain>
    </source>
</reference>
<feature type="transmembrane region" description="Helical" evidence="1">
    <location>
        <begin position="25"/>
        <end position="43"/>
    </location>
</feature>
<proteinExistence type="predicted"/>
<feature type="transmembrane region" description="Helical" evidence="1">
    <location>
        <begin position="171"/>
        <end position="197"/>
    </location>
</feature>
<feature type="transmembrane region" description="Helical" evidence="1">
    <location>
        <begin position="55"/>
        <end position="74"/>
    </location>
</feature>
<comment type="caution">
    <text evidence="2">The sequence shown here is derived from an EMBL/GenBank/DDBJ whole genome shotgun (WGS) entry which is preliminary data.</text>
</comment>
<keyword evidence="1" id="KW-0472">Membrane</keyword>
<dbReference type="Proteomes" id="UP001321760">
    <property type="component" value="Unassembled WGS sequence"/>
</dbReference>
<dbReference type="AlphaFoldDB" id="A0AAV9GQ45"/>
<evidence type="ECO:0000256" key="1">
    <source>
        <dbReference type="SAM" id="Phobius"/>
    </source>
</evidence>
<keyword evidence="1" id="KW-0812">Transmembrane</keyword>
<keyword evidence="3" id="KW-1185">Reference proteome</keyword>
<evidence type="ECO:0000313" key="3">
    <source>
        <dbReference type="Proteomes" id="UP001321760"/>
    </source>
</evidence>
<protein>
    <recommendedName>
        <fullName evidence="4">Proteophosphoglycan ppg4</fullName>
    </recommendedName>
</protein>
<feature type="transmembrane region" description="Helical" evidence="1">
    <location>
        <begin position="300"/>
        <end position="318"/>
    </location>
</feature>
<gene>
    <name evidence="2" type="ORF">QBC34DRAFT_484742</name>
</gene>
<feature type="transmembrane region" description="Helical" evidence="1">
    <location>
        <begin position="245"/>
        <end position="268"/>
    </location>
</feature>
<organism evidence="2 3">
    <name type="scientific">Podospora aff. communis PSN243</name>
    <dbReference type="NCBI Taxonomy" id="3040156"/>
    <lineage>
        <taxon>Eukaryota</taxon>
        <taxon>Fungi</taxon>
        <taxon>Dikarya</taxon>
        <taxon>Ascomycota</taxon>
        <taxon>Pezizomycotina</taxon>
        <taxon>Sordariomycetes</taxon>
        <taxon>Sordariomycetidae</taxon>
        <taxon>Sordariales</taxon>
        <taxon>Podosporaceae</taxon>
        <taxon>Podospora</taxon>
    </lineage>
</organism>
<dbReference type="EMBL" id="MU865935">
    <property type="protein sequence ID" value="KAK4449806.1"/>
    <property type="molecule type" value="Genomic_DNA"/>
</dbReference>
<evidence type="ECO:0000313" key="2">
    <source>
        <dbReference type="EMBL" id="KAK4449806.1"/>
    </source>
</evidence>
<sequence length="382" mass="42689">MSGTASTDPTERFSLVSSFYGPGNIISWLCTVASVFVTWCLNGEHRYKDSISNDLIFALAVPSVASVHALYLMFLSDAHDHETIQQLFTSPDPKTVQHAAAAEAALNVCETFAAAAVLLAFISMVRGHRKRMFGVVIVGLLSFWIEAVVFVRTRGSAVTTSNLSRPFLFNFVDTMASILAFLGVWLFLFVLAILCFTSRVIDELEERTNDVLANAEREFGLIPVGGSNPQQDLHKMEADDFIRSLTYISIYFFPLALCAAILTGTGTFGETEFMLSSRATAHLPFFLPKSAASITELDQMVTLCVGLTSLIFNLWQAFKSQRRVLKGTTLDSTWRQETCTIRLLLRLNDELDRAQNETERQEILDRRSTFLLRRVSSRLHVQ</sequence>
<reference evidence="2" key="2">
    <citation type="submission" date="2023-05" db="EMBL/GenBank/DDBJ databases">
        <authorList>
            <consortium name="Lawrence Berkeley National Laboratory"/>
            <person name="Steindorff A."/>
            <person name="Hensen N."/>
            <person name="Bonometti L."/>
            <person name="Westerberg I."/>
            <person name="Brannstrom I.O."/>
            <person name="Guillou S."/>
            <person name="Cros-Aarteil S."/>
            <person name="Calhoun S."/>
            <person name="Haridas S."/>
            <person name="Kuo A."/>
            <person name="Mondo S."/>
            <person name="Pangilinan J."/>
            <person name="Riley R."/>
            <person name="Labutti K."/>
            <person name="Andreopoulos B."/>
            <person name="Lipzen A."/>
            <person name="Chen C."/>
            <person name="Yanf M."/>
            <person name="Daum C."/>
            <person name="Ng V."/>
            <person name="Clum A."/>
            <person name="Ohm R."/>
            <person name="Martin F."/>
            <person name="Silar P."/>
            <person name="Natvig D."/>
            <person name="Lalanne C."/>
            <person name="Gautier V."/>
            <person name="Ament-Velasquez S.L."/>
            <person name="Kruys A."/>
            <person name="Hutchinson M.I."/>
            <person name="Powell A.J."/>
            <person name="Barry K."/>
            <person name="Miller A.N."/>
            <person name="Grigoriev I.V."/>
            <person name="Debuchy R."/>
            <person name="Gladieux P."/>
            <person name="Thoren M.H."/>
            <person name="Johannesson H."/>
        </authorList>
    </citation>
    <scope>NUCLEOTIDE SEQUENCE</scope>
    <source>
        <strain evidence="2">PSN243</strain>
    </source>
</reference>
<keyword evidence="1" id="KW-1133">Transmembrane helix</keyword>
<accession>A0AAV9GQ45</accession>